<dbReference type="Pfam" id="PF01807">
    <property type="entry name" value="Zn_ribbon_DnaG"/>
    <property type="match status" value="1"/>
</dbReference>
<keyword evidence="2 12" id="KW-0639">Primosome</keyword>
<dbReference type="GO" id="GO:0006269">
    <property type="term" value="P:DNA replication, synthesis of primer"/>
    <property type="evidence" value="ECO:0007669"/>
    <property type="project" value="UniProtKB-UniRule"/>
</dbReference>
<dbReference type="InterPro" id="IPR034151">
    <property type="entry name" value="TOPRIM_DnaG_bac"/>
</dbReference>
<dbReference type="SMART" id="SM00493">
    <property type="entry name" value="TOPRIM"/>
    <property type="match status" value="1"/>
</dbReference>
<dbReference type="Pfam" id="PF13155">
    <property type="entry name" value="Toprim_2"/>
    <property type="match status" value="1"/>
</dbReference>
<evidence type="ECO:0000256" key="5">
    <source>
        <dbReference type="ARBA" id="ARBA00022705"/>
    </source>
</evidence>
<feature type="domain" description="Toprim" evidence="15">
    <location>
        <begin position="271"/>
        <end position="352"/>
    </location>
</feature>
<dbReference type="GO" id="GO:0000428">
    <property type="term" value="C:DNA-directed RNA polymerase complex"/>
    <property type="evidence" value="ECO:0007669"/>
    <property type="project" value="UniProtKB-KW"/>
</dbReference>
<dbReference type="GO" id="GO:1990077">
    <property type="term" value="C:primosome complex"/>
    <property type="evidence" value="ECO:0007669"/>
    <property type="project" value="UniProtKB-KW"/>
</dbReference>
<dbReference type="InterPro" id="IPR050219">
    <property type="entry name" value="DnaG_primase"/>
</dbReference>
<dbReference type="SUPFAM" id="SSF56731">
    <property type="entry name" value="DNA primase core"/>
    <property type="match status" value="1"/>
</dbReference>
<evidence type="ECO:0000313" key="16">
    <source>
        <dbReference type="EMBL" id="PIU74916.1"/>
    </source>
</evidence>
<dbReference type="AlphaFoldDB" id="A0A2M7AWD9"/>
<dbReference type="InterPro" id="IPR006295">
    <property type="entry name" value="DNA_primase_DnaG"/>
</dbReference>
<dbReference type="PANTHER" id="PTHR30313:SF2">
    <property type="entry name" value="DNA PRIMASE"/>
    <property type="match status" value="1"/>
</dbReference>
<dbReference type="Gene3D" id="3.40.1360.10">
    <property type="match status" value="1"/>
</dbReference>
<dbReference type="InterPro" id="IPR019475">
    <property type="entry name" value="DNA_primase_DnaB-bd"/>
</dbReference>
<dbReference type="Gene3D" id="3.90.980.10">
    <property type="entry name" value="DNA primase, catalytic core, N-terminal domain"/>
    <property type="match status" value="1"/>
</dbReference>
<dbReference type="PIRSF" id="PIRSF002811">
    <property type="entry name" value="DnaG"/>
    <property type="match status" value="1"/>
</dbReference>
<name>A0A2M7AWD9_9BACT</name>
<dbReference type="Proteomes" id="UP000228775">
    <property type="component" value="Unassembled WGS sequence"/>
</dbReference>
<feature type="zinc finger region" description="CHC2-type" evidence="12 14">
    <location>
        <begin position="38"/>
        <end position="62"/>
    </location>
</feature>
<keyword evidence="5 12" id="KW-0235">DNA replication</keyword>
<dbReference type="PANTHER" id="PTHR30313">
    <property type="entry name" value="DNA PRIMASE"/>
    <property type="match status" value="1"/>
</dbReference>
<evidence type="ECO:0000256" key="9">
    <source>
        <dbReference type="ARBA" id="ARBA00022842"/>
    </source>
</evidence>
<keyword evidence="3 12" id="KW-0808">Transferase</keyword>
<comment type="catalytic activity">
    <reaction evidence="12">
        <text>ssDNA + n NTP = ssDNA/pppN(pN)n-1 hybrid + (n-1) diphosphate.</text>
        <dbReference type="EC" id="2.7.7.101"/>
    </reaction>
</comment>
<proteinExistence type="inferred from homology"/>
<dbReference type="Pfam" id="PF08275">
    <property type="entry name" value="DNAG_N"/>
    <property type="match status" value="1"/>
</dbReference>
<evidence type="ECO:0000256" key="3">
    <source>
        <dbReference type="ARBA" id="ARBA00022679"/>
    </source>
</evidence>
<keyword evidence="8 12" id="KW-0862">Zinc</keyword>
<dbReference type="CDD" id="cd03364">
    <property type="entry name" value="TOPRIM_DnaG_primases"/>
    <property type="match status" value="1"/>
</dbReference>
<dbReference type="Gene3D" id="3.90.580.10">
    <property type="entry name" value="Zinc finger, CHC2-type domain"/>
    <property type="match status" value="1"/>
</dbReference>
<evidence type="ECO:0000256" key="4">
    <source>
        <dbReference type="ARBA" id="ARBA00022695"/>
    </source>
</evidence>
<gene>
    <name evidence="12" type="primary">dnaG</name>
    <name evidence="16" type="ORF">COS76_03570</name>
</gene>
<keyword evidence="6 12" id="KW-0479">Metal-binding</keyword>
<evidence type="ECO:0000256" key="6">
    <source>
        <dbReference type="ARBA" id="ARBA00022723"/>
    </source>
</evidence>
<evidence type="ECO:0000256" key="1">
    <source>
        <dbReference type="ARBA" id="ARBA00022478"/>
    </source>
</evidence>
<organism evidence="16 17">
    <name type="scientific">Candidatus Portnoybacteria bacterium CG06_land_8_20_14_3_00_39_12</name>
    <dbReference type="NCBI Taxonomy" id="1974809"/>
    <lineage>
        <taxon>Bacteria</taxon>
        <taxon>Candidatus Portnoyibacteriota</taxon>
    </lineage>
</organism>
<dbReference type="GO" id="GO:0008270">
    <property type="term" value="F:zinc ion binding"/>
    <property type="evidence" value="ECO:0007669"/>
    <property type="project" value="UniProtKB-UniRule"/>
</dbReference>
<dbReference type="InterPro" id="IPR002694">
    <property type="entry name" value="Znf_CHC2"/>
</dbReference>
<keyword evidence="7 12" id="KW-0863">Zinc-finger</keyword>
<keyword evidence="1 12" id="KW-0240">DNA-directed RNA polymerase</keyword>
<dbReference type="HAMAP" id="MF_00974">
    <property type="entry name" value="DNA_primase_DnaG"/>
    <property type="match status" value="1"/>
</dbReference>
<evidence type="ECO:0000256" key="2">
    <source>
        <dbReference type="ARBA" id="ARBA00022515"/>
    </source>
</evidence>
<evidence type="ECO:0000256" key="13">
    <source>
        <dbReference type="PIRNR" id="PIRNR002811"/>
    </source>
</evidence>
<dbReference type="InterPro" id="IPR036977">
    <property type="entry name" value="DNA_primase_Znf_CHC2"/>
</dbReference>
<evidence type="ECO:0000256" key="11">
    <source>
        <dbReference type="ARBA" id="ARBA00023163"/>
    </source>
</evidence>
<evidence type="ECO:0000256" key="12">
    <source>
        <dbReference type="HAMAP-Rule" id="MF_00974"/>
    </source>
</evidence>
<dbReference type="InterPro" id="IPR006171">
    <property type="entry name" value="TOPRIM_dom"/>
</dbReference>
<keyword evidence="10 12" id="KW-0238">DNA-binding</keyword>
<comment type="cofactor">
    <cofactor evidence="12 13 14">
        <name>Zn(2+)</name>
        <dbReference type="ChEBI" id="CHEBI:29105"/>
    </cofactor>
    <text evidence="12 13 14">Binds 1 zinc ion per monomer.</text>
</comment>
<dbReference type="GO" id="GO:0003899">
    <property type="term" value="F:DNA-directed RNA polymerase activity"/>
    <property type="evidence" value="ECO:0007669"/>
    <property type="project" value="UniProtKB-UniRule"/>
</dbReference>
<dbReference type="InterPro" id="IPR013264">
    <property type="entry name" value="DNAG_N"/>
</dbReference>
<evidence type="ECO:0000259" key="15">
    <source>
        <dbReference type="PROSITE" id="PS50880"/>
    </source>
</evidence>
<comment type="function">
    <text evidence="12 13">RNA polymerase that catalyzes the synthesis of short RNA molecules used as primers for DNA polymerase during DNA replication.</text>
</comment>
<keyword evidence="4 12" id="KW-0548">Nucleotidyltransferase</keyword>
<dbReference type="FunFam" id="3.90.580.10:FF:000001">
    <property type="entry name" value="DNA primase"/>
    <property type="match status" value="1"/>
</dbReference>
<reference evidence="17" key="1">
    <citation type="submission" date="2017-09" db="EMBL/GenBank/DDBJ databases">
        <title>Depth-based differentiation of microbial function through sediment-hosted aquifers and enrichment of novel symbionts in the deep terrestrial subsurface.</title>
        <authorList>
            <person name="Probst A.J."/>
            <person name="Ladd B."/>
            <person name="Jarett J.K."/>
            <person name="Geller-Mcgrath D.E."/>
            <person name="Sieber C.M.K."/>
            <person name="Emerson J.B."/>
            <person name="Anantharaman K."/>
            <person name="Thomas B.C."/>
            <person name="Malmstrom R."/>
            <person name="Stieglmeier M."/>
            <person name="Klingl A."/>
            <person name="Woyke T."/>
            <person name="Ryan C.M."/>
            <person name="Banfield J.F."/>
        </authorList>
    </citation>
    <scope>NUCLEOTIDE SEQUENCE [LARGE SCALE GENOMIC DNA]</scope>
</reference>
<dbReference type="Pfam" id="PF10410">
    <property type="entry name" value="DnaB_bind"/>
    <property type="match status" value="1"/>
</dbReference>
<protein>
    <recommendedName>
        <fullName evidence="12 13">DNA primase</fullName>
        <ecNumber evidence="12">2.7.7.101</ecNumber>
    </recommendedName>
</protein>
<evidence type="ECO:0000256" key="8">
    <source>
        <dbReference type="ARBA" id="ARBA00022833"/>
    </source>
</evidence>
<dbReference type="NCBIfam" id="TIGR01391">
    <property type="entry name" value="dnaG"/>
    <property type="match status" value="1"/>
</dbReference>
<sequence length="618" mass="69879">MIVIDSPIEEIKQRLDVVDLVRNYVNLVKAGNNYKACCPFHQEKTPSFFVSPDKQMFKCFGCGEGGDIFAFVQKIEGLEFRDALRLLADKAGVVLKKQDPKLQSERARLLEISHLATKFFEKQLSSKIGQAVTEYLLIDRGLKIETIKQFRLGYAPDDWRALSDFLMEQGYGVQEIVAAGLAIKKVGAASQINQNYYDRFRGRIMFPIADSQGNIIAFTGRILTDTIAEKFGLQIPKDMGKYINSPETLIYHKSRVLYGLDKAKNLIRQQRQAILVEGNMDVILCHQAGFNNAVAASGTALTIDQLNFLGRYTKNLVMAFDMDVAGQMATGRSIELALAHGFEIKIVDMAGQKDPADLIKIDLAVWQKSVAGAQKILDFYYAKTFADFKVTDVEQKKQAAANLLPWINRLNNSIEQAHWLQLVSQRLGISEETLRQEMRRISGLSQSSSSRYVASSSMQANNNEQPQPNNHIVQLGNLLLGLLILRPQYLSKLKDHRVFKEVLDHYLDNQAKEILVAIKGIKSDENENYLSLKDKIEPDIFRAMEKLAFEAECQYLSDETVDCQTEINFCLASLKKQHYKMSLTNLANQIKQAEIERDVHLMKKLLKSFQEVSANLAE</sequence>
<evidence type="ECO:0000256" key="14">
    <source>
        <dbReference type="PIRSR" id="PIRSR002811-1"/>
    </source>
</evidence>
<dbReference type="SUPFAM" id="SSF57783">
    <property type="entry name" value="Zinc beta-ribbon"/>
    <property type="match status" value="1"/>
</dbReference>
<comment type="subunit">
    <text evidence="12">Monomer. Interacts with DnaB.</text>
</comment>
<dbReference type="InterPro" id="IPR037068">
    <property type="entry name" value="DNA_primase_core_N_sf"/>
</dbReference>
<evidence type="ECO:0000256" key="10">
    <source>
        <dbReference type="ARBA" id="ARBA00023125"/>
    </source>
</evidence>
<evidence type="ECO:0000256" key="7">
    <source>
        <dbReference type="ARBA" id="ARBA00022771"/>
    </source>
</evidence>
<dbReference type="PROSITE" id="PS50880">
    <property type="entry name" value="TOPRIM"/>
    <property type="match status" value="1"/>
</dbReference>
<dbReference type="GO" id="GO:0003677">
    <property type="term" value="F:DNA binding"/>
    <property type="evidence" value="ECO:0007669"/>
    <property type="project" value="UniProtKB-KW"/>
</dbReference>
<dbReference type="EC" id="2.7.7.101" evidence="12"/>
<dbReference type="InterPro" id="IPR030846">
    <property type="entry name" value="DnaG_bac"/>
</dbReference>
<keyword evidence="11 12" id="KW-0804">Transcription</keyword>
<keyword evidence="9" id="KW-0460">Magnesium</keyword>
<accession>A0A2M7AWD9</accession>
<comment type="domain">
    <text evidence="12">Contains an N-terminal zinc-binding domain, a central core domain that contains the primase activity, and a C-terminal DnaB-binding domain.</text>
</comment>
<comment type="caution">
    <text evidence="16">The sequence shown here is derived from an EMBL/GenBank/DDBJ whole genome shotgun (WGS) entry which is preliminary data.</text>
</comment>
<comment type="similarity">
    <text evidence="12 13">Belongs to the DnaG primase family.</text>
</comment>
<dbReference type="EMBL" id="PEVY01000074">
    <property type="protein sequence ID" value="PIU74916.1"/>
    <property type="molecule type" value="Genomic_DNA"/>
</dbReference>
<dbReference type="GO" id="GO:0005737">
    <property type="term" value="C:cytoplasm"/>
    <property type="evidence" value="ECO:0007669"/>
    <property type="project" value="TreeGrafter"/>
</dbReference>
<evidence type="ECO:0000313" key="17">
    <source>
        <dbReference type="Proteomes" id="UP000228775"/>
    </source>
</evidence>
<dbReference type="SMART" id="SM00400">
    <property type="entry name" value="ZnF_CHCC"/>
    <property type="match status" value="1"/>
</dbReference>